<organism evidence="2 3">
    <name type="scientific">Pleurodeles waltl</name>
    <name type="common">Iberian ribbed newt</name>
    <dbReference type="NCBI Taxonomy" id="8319"/>
    <lineage>
        <taxon>Eukaryota</taxon>
        <taxon>Metazoa</taxon>
        <taxon>Chordata</taxon>
        <taxon>Craniata</taxon>
        <taxon>Vertebrata</taxon>
        <taxon>Euteleostomi</taxon>
        <taxon>Amphibia</taxon>
        <taxon>Batrachia</taxon>
        <taxon>Caudata</taxon>
        <taxon>Salamandroidea</taxon>
        <taxon>Salamandridae</taxon>
        <taxon>Pleurodelinae</taxon>
        <taxon>Pleurodeles</taxon>
    </lineage>
</organism>
<evidence type="ECO:0000313" key="2">
    <source>
        <dbReference type="EMBL" id="KAJ1112852.1"/>
    </source>
</evidence>
<gene>
    <name evidence="2" type="ORF">NDU88_001113</name>
</gene>
<evidence type="ECO:0000256" key="1">
    <source>
        <dbReference type="SAM" id="MobiDB-lite"/>
    </source>
</evidence>
<feature type="compositionally biased region" description="Basic and acidic residues" evidence="1">
    <location>
        <begin position="18"/>
        <end position="27"/>
    </location>
</feature>
<keyword evidence="3" id="KW-1185">Reference proteome</keyword>
<sequence length="143" mass="14256">MVRSQGTAIPPPVKHPKIGSDRRERPKTPGTKIPTMAPAGSVLPAGTPPKVGKGHRRTGKAGKGSTPDKTASSPAGQEGPAIPIPGGQEDTNRPGTAAQEGPASPIPGGQEDTNRPGTAAQEGPASHTTDGQEGTASHRSGGD</sequence>
<proteinExistence type="predicted"/>
<feature type="compositionally biased region" description="Polar residues" evidence="1">
    <location>
        <begin position="126"/>
        <end position="143"/>
    </location>
</feature>
<evidence type="ECO:0000313" key="3">
    <source>
        <dbReference type="Proteomes" id="UP001066276"/>
    </source>
</evidence>
<dbReference type="EMBL" id="JANPWB010000012">
    <property type="protein sequence ID" value="KAJ1112852.1"/>
    <property type="molecule type" value="Genomic_DNA"/>
</dbReference>
<protein>
    <submittedName>
        <fullName evidence="2">Uncharacterized protein</fullName>
    </submittedName>
</protein>
<dbReference type="Proteomes" id="UP001066276">
    <property type="component" value="Chromosome 8"/>
</dbReference>
<accession>A0AAV7NCI0</accession>
<comment type="caution">
    <text evidence="2">The sequence shown here is derived from an EMBL/GenBank/DDBJ whole genome shotgun (WGS) entry which is preliminary data.</text>
</comment>
<reference evidence="2" key="1">
    <citation type="journal article" date="2022" name="bioRxiv">
        <title>Sequencing and chromosome-scale assembly of the giantPleurodeles waltlgenome.</title>
        <authorList>
            <person name="Brown T."/>
            <person name="Elewa A."/>
            <person name="Iarovenko S."/>
            <person name="Subramanian E."/>
            <person name="Araus A.J."/>
            <person name="Petzold A."/>
            <person name="Susuki M."/>
            <person name="Suzuki K.-i.T."/>
            <person name="Hayashi T."/>
            <person name="Toyoda A."/>
            <person name="Oliveira C."/>
            <person name="Osipova E."/>
            <person name="Leigh N.D."/>
            <person name="Simon A."/>
            <person name="Yun M.H."/>
        </authorList>
    </citation>
    <scope>NUCLEOTIDE SEQUENCE</scope>
    <source>
        <strain evidence="2">20211129_DDA</strain>
        <tissue evidence="2">Liver</tissue>
    </source>
</reference>
<feature type="region of interest" description="Disordered" evidence="1">
    <location>
        <begin position="1"/>
        <end position="143"/>
    </location>
</feature>
<name>A0AAV7NCI0_PLEWA</name>
<dbReference type="AlphaFoldDB" id="A0AAV7NCI0"/>